<dbReference type="GO" id="GO:0003677">
    <property type="term" value="F:DNA binding"/>
    <property type="evidence" value="ECO:0007669"/>
    <property type="project" value="UniProtKB-KW"/>
</dbReference>
<gene>
    <name evidence="7" type="ORF">DY262_16575</name>
</gene>
<dbReference type="SUPFAM" id="SSF46785">
    <property type="entry name" value="Winged helix' DNA-binding domain"/>
    <property type="match status" value="1"/>
</dbReference>
<feature type="region of interest" description="Disordered" evidence="4">
    <location>
        <begin position="69"/>
        <end position="91"/>
    </location>
</feature>
<dbReference type="InterPro" id="IPR050707">
    <property type="entry name" value="HTH_MetabolicPath_Reg"/>
</dbReference>
<reference evidence="7 8" key="1">
    <citation type="submission" date="2018-08" db="EMBL/GenBank/DDBJ databases">
        <title>Hydrogenophaga sp. LA-38 isolated from sludge.</title>
        <authorList>
            <person name="Im W.-T."/>
        </authorList>
    </citation>
    <scope>NUCLEOTIDE SEQUENCE [LARGE SCALE GENOMIC DNA]</scope>
    <source>
        <strain evidence="7 8">LA-38</strain>
    </source>
</reference>
<dbReference type="InterPro" id="IPR014757">
    <property type="entry name" value="Tscrpt_reg_IclR_C"/>
</dbReference>
<name>A0A372EGI5_9BURK</name>
<feature type="domain" description="HTH iclR-type" evidence="5">
    <location>
        <begin position="164"/>
        <end position="226"/>
    </location>
</feature>
<dbReference type="PROSITE" id="PS51078">
    <property type="entry name" value="ICLR_ED"/>
    <property type="match status" value="1"/>
</dbReference>
<keyword evidence="1" id="KW-0805">Transcription regulation</keyword>
<dbReference type="Gene3D" id="3.30.450.40">
    <property type="match status" value="1"/>
</dbReference>
<evidence type="ECO:0000256" key="3">
    <source>
        <dbReference type="ARBA" id="ARBA00023163"/>
    </source>
</evidence>
<evidence type="ECO:0000256" key="2">
    <source>
        <dbReference type="ARBA" id="ARBA00023125"/>
    </source>
</evidence>
<evidence type="ECO:0000256" key="1">
    <source>
        <dbReference type="ARBA" id="ARBA00023015"/>
    </source>
</evidence>
<evidence type="ECO:0000313" key="8">
    <source>
        <dbReference type="Proteomes" id="UP000261931"/>
    </source>
</evidence>
<evidence type="ECO:0000259" key="6">
    <source>
        <dbReference type="PROSITE" id="PS51078"/>
    </source>
</evidence>
<dbReference type="SMART" id="SM00346">
    <property type="entry name" value="HTH_ICLR"/>
    <property type="match status" value="1"/>
</dbReference>
<dbReference type="EMBL" id="QVLS01000011">
    <property type="protein sequence ID" value="RFP77505.1"/>
    <property type="molecule type" value="Genomic_DNA"/>
</dbReference>
<dbReference type="Proteomes" id="UP000261931">
    <property type="component" value="Unassembled WGS sequence"/>
</dbReference>
<keyword evidence="3" id="KW-0804">Transcription</keyword>
<dbReference type="InterPro" id="IPR036388">
    <property type="entry name" value="WH-like_DNA-bd_sf"/>
</dbReference>
<feature type="domain" description="IclR-ED" evidence="6">
    <location>
        <begin position="227"/>
        <end position="411"/>
    </location>
</feature>
<dbReference type="Pfam" id="PF01614">
    <property type="entry name" value="IclR_C"/>
    <property type="match status" value="1"/>
</dbReference>
<evidence type="ECO:0000259" key="5">
    <source>
        <dbReference type="PROSITE" id="PS51077"/>
    </source>
</evidence>
<dbReference type="PANTHER" id="PTHR30136">
    <property type="entry name" value="HELIX-TURN-HELIX TRANSCRIPTIONAL REGULATOR, ICLR FAMILY"/>
    <property type="match status" value="1"/>
</dbReference>
<dbReference type="Gene3D" id="1.10.10.10">
    <property type="entry name" value="Winged helix-like DNA-binding domain superfamily/Winged helix DNA-binding domain"/>
    <property type="match status" value="1"/>
</dbReference>
<evidence type="ECO:0000256" key="4">
    <source>
        <dbReference type="SAM" id="MobiDB-lite"/>
    </source>
</evidence>
<evidence type="ECO:0008006" key="9">
    <source>
        <dbReference type="Google" id="ProtNLM"/>
    </source>
</evidence>
<proteinExistence type="predicted"/>
<dbReference type="SUPFAM" id="SSF55781">
    <property type="entry name" value="GAF domain-like"/>
    <property type="match status" value="1"/>
</dbReference>
<dbReference type="PANTHER" id="PTHR30136:SF39">
    <property type="entry name" value="TRANSCRIPTIONAL REGULATORY PROTEIN"/>
    <property type="match status" value="1"/>
</dbReference>
<keyword evidence="2" id="KW-0238">DNA-binding</keyword>
<feature type="region of interest" description="Disordered" evidence="4">
    <location>
        <begin position="143"/>
        <end position="167"/>
    </location>
</feature>
<comment type="caution">
    <text evidence="7">The sequence shown here is derived from an EMBL/GenBank/DDBJ whole genome shotgun (WGS) entry which is preliminary data.</text>
</comment>
<dbReference type="GO" id="GO:0003700">
    <property type="term" value="F:DNA-binding transcription factor activity"/>
    <property type="evidence" value="ECO:0007669"/>
    <property type="project" value="TreeGrafter"/>
</dbReference>
<organism evidence="7 8">
    <name type="scientific">Hydrogenophaga borbori</name>
    <dbReference type="NCBI Taxonomy" id="2294117"/>
    <lineage>
        <taxon>Bacteria</taxon>
        <taxon>Pseudomonadati</taxon>
        <taxon>Pseudomonadota</taxon>
        <taxon>Betaproteobacteria</taxon>
        <taxon>Burkholderiales</taxon>
        <taxon>Comamonadaceae</taxon>
        <taxon>Hydrogenophaga</taxon>
    </lineage>
</organism>
<accession>A0A372EGI5</accession>
<dbReference type="GO" id="GO:0045892">
    <property type="term" value="P:negative regulation of DNA-templated transcription"/>
    <property type="evidence" value="ECO:0007669"/>
    <property type="project" value="TreeGrafter"/>
</dbReference>
<protein>
    <recommendedName>
        <fullName evidence="9">IclR family transcriptional regulator</fullName>
    </recommendedName>
</protein>
<evidence type="ECO:0000313" key="7">
    <source>
        <dbReference type="EMBL" id="RFP77505.1"/>
    </source>
</evidence>
<dbReference type="PROSITE" id="PS51077">
    <property type="entry name" value="HTH_ICLR"/>
    <property type="match status" value="1"/>
</dbReference>
<dbReference type="Pfam" id="PF09339">
    <property type="entry name" value="HTH_IclR"/>
    <property type="match status" value="1"/>
</dbReference>
<dbReference type="InterPro" id="IPR036390">
    <property type="entry name" value="WH_DNA-bd_sf"/>
</dbReference>
<keyword evidence="8" id="KW-1185">Reference proteome</keyword>
<sequence length="411" mass="43307">MMAAPPGLFSTTTGCLSTAPSFSAKARAMVSEPPAAKGTTSFTGRFGKSACAQAPPAAVARASAVAAARASQRRHGEEGRWNGGRGMGVSPVSIDGTSDLHAWKRPVGRDSRNGLIPMEPGGHLRRENTFPMFHNVDRMLESKPRNAGTMPRSAAPPPPSSDGTQAVHRAASILRAIAQAGAEGDSLAGIAQRLVLPRSTVHRILGCLLDERLVERADGRRYRMGPLIHEFGLTPAAGSQDVRRWRHAVEAVAARTGVTAYLMRRSGTEAVCLLKVDGNAVVRFVPVDVGQRRLLGVGAGATALLAALEPARADDMIRAVAPGLERYPRLNTDSLRAAVTLVRRSGFAISQGTVVDDGFGMGRALPASEGTPHLAISIAAHATMVTESRIVAWKKVIVEEVQAAGPARARD</sequence>
<dbReference type="AlphaFoldDB" id="A0A372EGI5"/>
<dbReference type="InterPro" id="IPR029016">
    <property type="entry name" value="GAF-like_dom_sf"/>
</dbReference>
<dbReference type="InterPro" id="IPR005471">
    <property type="entry name" value="Tscrpt_reg_IclR_N"/>
</dbReference>